<evidence type="ECO:0000313" key="1">
    <source>
        <dbReference type="EMBL" id="MFA9477977.1"/>
    </source>
</evidence>
<evidence type="ECO:0000313" key="2">
    <source>
        <dbReference type="Proteomes" id="UP001575105"/>
    </source>
</evidence>
<proteinExistence type="predicted"/>
<dbReference type="RefSeq" id="WP_425344906.1">
    <property type="nucleotide sequence ID" value="NZ_JBGUBD010000004.1"/>
</dbReference>
<gene>
    <name evidence="1" type="ORF">ACERK3_06655</name>
</gene>
<reference evidence="1 2" key="1">
    <citation type="submission" date="2024-08" db="EMBL/GenBank/DDBJ databases">
        <title>Whole-genome sequencing of halo(alkali)philic microorganisms from hypersaline lakes.</title>
        <authorList>
            <person name="Sorokin D.Y."/>
            <person name="Merkel A.Y."/>
            <person name="Messina E."/>
            <person name="Yakimov M."/>
        </authorList>
    </citation>
    <scope>NUCLEOTIDE SEQUENCE [LARGE SCALE GENOMIC DNA]</scope>
    <source>
        <strain evidence="1 2">AB-hyl4</strain>
    </source>
</reference>
<keyword evidence="2" id="KW-1185">Reference proteome</keyword>
<name>A0ABV4U313_9BACT</name>
<dbReference type="Proteomes" id="UP001575105">
    <property type="component" value="Unassembled WGS sequence"/>
</dbReference>
<sequence>MLRPILRRRPRGLPFSRGPWSALSLLALALTLLSGCHTGPHVDARNLQPLVDTEGHPRSLAFASPQQRQALADANFAPGEPWFATRNDHYPSVDAGYHDTTYERSYTRTVDRQRVIRGRVFDAYRETTHRERVRESWR</sequence>
<organism evidence="1 2">
    <name type="scientific">Natronomicrosphaera hydrolytica</name>
    <dbReference type="NCBI Taxonomy" id="3242702"/>
    <lineage>
        <taxon>Bacteria</taxon>
        <taxon>Pseudomonadati</taxon>
        <taxon>Planctomycetota</taxon>
        <taxon>Phycisphaerae</taxon>
        <taxon>Phycisphaerales</taxon>
        <taxon>Phycisphaeraceae</taxon>
        <taxon>Natronomicrosphaera</taxon>
    </lineage>
</organism>
<dbReference type="EMBL" id="JBGUBD010000004">
    <property type="protein sequence ID" value="MFA9477977.1"/>
    <property type="molecule type" value="Genomic_DNA"/>
</dbReference>
<accession>A0ABV4U313</accession>
<comment type="caution">
    <text evidence="1">The sequence shown here is derived from an EMBL/GenBank/DDBJ whole genome shotgun (WGS) entry which is preliminary data.</text>
</comment>
<protein>
    <submittedName>
        <fullName evidence="1">Uncharacterized protein</fullName>
    </submittedName>
</protein>